<proteinExistence type="predicted"/>
<evidence type="ECO:0000313" key="4">
    <source>
        <dbReference type="Proteomes" id="UP000002051"/>
    </source>
</evidence>
<dbReference type="EnsemblPlants" id="KEH36490">
    <property type="protein sequence ID" value="KEH36490"/>
    <property type="gene ID" value="MTR_2g011510"/>
</dbReference>
<sequence length="124" mass="14900">MHFHLVHYHQGIKFHCHRRKRPQEFSQNRSSTTKVTQETCNKHLFFDKNKMIFIHSNREIVSFNIAKNVKDESVNNSHHPNEHRKNTENQTTPHKTTNNKPPHLDDEITKKNLDLCENHLFRLK</sequence>
<dbReference type="HOGENOM" id="CLU_2007272_0_0_1"/>
<dbReference type="EMBL" id="CM001218">
    <property type="protein sequence ID" value="KEH36490.1"/>
    <property type="molecule type" value="Genomic_DNA"/>
</dbReference>
<protein>
    <submittedName>
        <fullName evidence="2 3">Uncharacterized protein</fullName>
    </submittedName>
</protein>
<reference evidence="3" key="3">
    <citation type="submission" date="2015-04" db="UniProtKB">
        <authorList>
            <consortium name="EnsemblPlants"/>
        </authorList>
    </citation>
    <scope>IDENTIFICATION</scope>
    <source>
        <strain evidence="3">cv. Jemalong A17</strain>
    </source>
</reference>
<accession>A0A072VE98</accession>
<feature type="compositionally biased region" description="Basic and acidic residues" evidence="1">
    <location>
        <begin position="71"/>
        <end position="87"/>
    </location>
</feature>
<evidence type="ECO:0000313" key="2">
    <source>
        <dbReference type="EMBL" id="KEH36490.1"/>
    </source>
</evidence>
<evidence type="ECO:0000256" key="1">
    <source>
        <dbReference type="SAM" id="MobiDB-lite"/>
    </source>
</evidence>
<reference evidence="2 4" key="1">
    <citation type="journal article" date="2011" name="Nature">
        <title>The Medicago genome provides insight into the evolution of rhizobial symbioses.</title>
        <authorList>
            <person name="Young N.D."/>
            <person name="Debelle F."/>
            <person name="Oldroyd G.E."/>
            <person name="Geurts R."/>
            <person name="Cannon S.B."/>
            <person name="Udvardi M.K."/>
            <person name="Benedito V.A."/>
            <person name="Mayer K.F."/>
            <person name="Gouzy J."/>
            <person name="Schoof H."/>
            <person name="Van de Peer Y."/>
            <person name="Proost S."/>
            <person name="Cook D.R."/>
            <person name="Meyers B.C."/>
            <person name="Spannagl M."/>
            <person name="Cheung F."/>
            <person name="De Mita S."/>
            <person name="Krishnakumar V."/>
            <person name="Gundlach H."/>
            <person name="Zhou S."/>
            <person name="Mudge J."/>
            <person name="Bharti A.K."/>
            <person name="Murray J.D."/>
            <person name="Naoumkina M.A."/>
            <person name="Rosen B."/>
            <person name="Silverstein K.A."/>
            <person name="Tang H."/>
            <person name="Rombauts S."/>
            <person name="Zhao P.X."/>
            <person name="Zhou P."/>
            <person name="Barbe V."/>
            <person name="Bardou P."/>
            <person name="Bechner M."/>
            <person name="Bellec A."/>
            <person name="Berger A."/>
            <person name="Berges H."/>
            <person name="Bidwell S."/>
            <person name="Bisseling T."/>
            <person name="Choisne N."/>
            <person name="Couloux A."/>
            <person name="Denny R."/>
            <person name="Deshpande S."/>
            <person name="Dai X."/>
            <person name="Doyle J.J."/>
            <person name="Dudez A.M."/>
            <person name="Farmer A.D."/>
            <person name="Fouteau S."/>
            <person name="Franken C."/>
            <person name="Gibelin C."/>
            <person name="Gish J."/>
            <person name="Goldstein S."/>
            <person name="Gonzalez A.J."/>
            <person name="Green P.J."/>
            <person name="Hallab A."/>
            <person name="Hartog M."/>
            <person name="Hua A."/>
            <person name="Humphray S.J."/>
            <person name="Jeong D.H."/>
            <person name="Jing Y."/>
            <person name="Jocker A."/>
            <person name="Kenton S.M."/>
            <person name="Kim D.J."/>
            <person name="Klee K."/>
            <person name="Lai H."/>
            <person name="Lang C."/>
            <person name="Lin S."/>
            <person name="Macmil S.L."/>
            <person name="Magdelenat G."/>
            <person name="Matthews L."/>
            <person name="McCorrison J."/>
            <person name="Monaghan E.L."/>
            <person name="Mun J.H."/>
            <person name="Najar F.Z."/>
            <person name="Nicholson C."/>
            <person name="Noirot C."/>
            <person name="O'Bleness M."/>
            <person name="Paule C.R."/>
            <person name="Poulain J."/>
            <person name="Prion F."/>
            <person name="Qin B."/>
            <person name="Qu C."/>
            <person name="Retzel E.F."/>
            <person name="Riddle C."/>
            <person name="Sallet E."/>
            <person name="Samain S."/>
            <person name="Samson N."/>
            <person name="Sanders I."/>
            <person name="Saurat O."/>
            <person name="Scarpelli C."/>
            <person name="Schiex T."/>
            <person name="Segurens B."/>
            <person name="Severin A.J."/>
            <person name="Sherrier D.J."/>
            <person name="Shi R."/>
            <person name="Sims S."/>
            <person name="Singer S.R."/>
            <person name="Sinharoy S."/>
            <person name="Sterck L."/>
            <person name="Viollet A."/>
            <person name="Wang B.B."/>
            <person name="Wang K."/>
            <person name="Wang M."/>
            <person name="Wang X."/>
            <person name="Warfsmann J."/>
            <person name="Weissenbach J."/>
            <person name="White D.D."/>
            <person name="White J.D."/>
            <person name="Wiley G.B."/>
            <person name="Wincker P."/>
            <person name="Xing Y."/>
            <person name="Yang L."/>
            <person name="Yao Z."/>
            <person name="Ying F."/>
            <person name="Zhai J."/>
            <person name="Zhou L."/>
            <person name="Zuber A."/>
            <person name="Denarie J."/>
            <person name="Dixon R.A."/>
            <person name="May G.D."/>
            <person name="Schwartz D.C."/>
            <person name="Rogers J."/>
            <person name="Quetier F."/>
            <person name="Town C.D."/>
            <person name="Roe B.A."/>
        </authorList>
    </citation>
    <scope>NUCLEOTIDE SEQUENCE [LARGE SCALE GENOMIC DNA]</scope>
    <source>
        <strain evidence="2">A17</strain>
        <strain evidence="3 4">cv. Jemalong A17</strain>
    </source>
</reference>
<reference evidence="2 4" key="2">
    <citation type="journal article" date="2014" name="BMC Genomics">
        <title>An improved genome release (version Mt4.0) for the model legume Medicago truncatula.</title>
        <authorList>
            <person name="Tang H."/>
            <person name="Krishnakumar V."/>
            <person name="Bidwell S."/>
            <person name="Rosen B."/>
            <person name="Chan A."/>
            <person name="Zhou S."/>
            <person name="Gentzbittel L."/>
            <person name="Childs K.L."/>
            <person name="Yandell M."/>
            <person name="Gundlach H."/>
            <person name="Mayer K.F."/>
            <person name="Schwartz D.C."/>
            <person name="Town C.D."/>
        </authorList>
    </citation>
    <scope>GENOME REANNOTATION</scope>
    <source>
        <strain evidence="2">A17</strain>
        <strain evidence="3 4">cv. Jemalong A17</strain>
    </source>
</reference>
<dbReference type="AlphaFoldDB" id="A0A072VE98"/>
<feature type="region of interest" description="Disordered" evidence="1">
    <location>
        <begin position="71"/>
        <end position="108"/>
    </location>
</feature>
<organism evidence="2 4">
    <name type="scientific">Medicago truncatula</name>
    <name type="common">Barrel medic</name>
    <name type="synonym">Medicago tribuloides</name>
    <dbReference type="NCBI Taxonomy" id="3880"/>
    <lineage>
        <taxon>Eukaryota</taxon>
        <taxon>Viridiplantae</taxon>
        <taxon>Streptophyta</taxon>
        <taxon>Embryophyta</taxon>
        <taxon>Tracheophyta</taxon>
        <taxon>Spermatophyta</taxon>
        <taxon>Magnoliopsida</taxon>
        <taxon>eudicotyledons</taxon>
        <taxon>Gunneridae</taxon>
        <taxon>Pentapetalae</taxon>
        <taxon>rosids</taxon>
        <taxon>fabids</taxon>
        <taxon>Fabales</taxon>
        <taxon>Fabaceae</taxon>
        <taxon>Papilionoideae</taxon>
        <taxon>50 kb inversion clade</taxon>
        <taxon>NPAAA clade</taxon>
        <taxon>Hologalegina</taxon>
        <taxon>IRL clade</taxon>
        <taxon>Trifolieae</taxon>
        <taxon>Medicago</taxon>
    </lineage>
</organism>
<keyword evidence="4" id="KW-1185">Reference proteome</keyword>
<feature type="compositionally biased region" description="Low complexity" evidence="1">
    <location>
        <begin position="91"/>
        <end position="101"/>
    </location>
</feature>
<name>A0A072VE98_MEDTR</name>
<gene>
    <name evidence="2" type="ordered locus">MTR_2g011510</name>
</gene>
<dbReference type="Proteomes" id="UP000002051">
    <property type="component" value="Chromosome 2"/>
</dbReference>
<evidence type="ECO:0000313" key="3">
    <source>
        <dbReference type="EnsemblPlants" id="KEH36490"/>
    </source>
</evidence>